<reference evidence="3" key="2">
    <citation type="journal article" date="2018" name="ISME J.">
        <title>A dynamic microbial community with high functional redundancy inhabits the cold, oxic subseafloor aquifer.</title>
        <authorList>
            <person name="Tully B.J."/>
            <person name="Wheat C.G."/>
            <person name="Glazer B.T."/>
            <person name="Huber J.A."/>
        </authorList>
    </citation>
    <scope>NUCLEOTIDE SEQUENCE</scope>
    <source>
        <strain evidence="3">NORP83</strain>
    </source>
</reference>
<dbReference type="SUPFAM" id="SSF46955">
    <property type="entry name" value="Putative DNA-binding domain"/>
    <property type="match status" value="1"/>
</dbReference>
<gene>
    <name evidence="3" type="ORF">COB13_05945</name>
</gene>
<sequence length="137" mass="15717">MKIGAFAQHSGLSVDTIRYYEKVGLLKPPYRDDGGRRVFDDAELNWLKFLVQLKATGMSIAEMVAYSNLRNQGAVSYEARQKMLIEQRKKVAIQQAILNECALLLDDKVTLYDNLIVERDDDEQKTKSPKDTRCYQP</sequence>
<dbReference type="AlphaFoldDB" id="A0A2A4Z552"/>
<dbReference type="SMART" id="SM00422">
    <property type="entry name" value="HTH_MERR"/>
    <property type="match status" value="1"/>
</dbReference>
<protein>
    <submittedName>
        <fullName evidence="3">MerR family transcriptional regulator</fullName>
    </submittedName>
</protein>
<evidence type="ECO:0000259" key="2">
    <source>
        <dbReference type="PROSITE" id="PS50937"/>
    </source>
</evidence>
<dbReference type="InterPro" id="IPR000551">
    <property type="entry name" value="MerR-type_HTH_dom"/>
</dbReference>
<dbReference type="Pfam" id="PF13411">
    <property type="entry name" value="MerR_1"/>
    <property type="match status" value="1"/>
</dbReference>
<keyword evidence="1" id="KW-0238">DNA-binding</keyword>
<evidence type="ECO:0000256" key="1">
    <source>
        <dbReference type="ARBA" id="ARBA00023125"/>
    </source>
</evidence>
<proteinExistence type="predicted"/>
<dbReference type="InterPro" id="IPR009061">
    <property type="entry name" value="DNA-bd_dom_put_sf"/>
</dbReference>
<organism evidence="3">
    <name type="scientific">OCS116 cluster bacterium</name>
    <dbReference type="NCBI Taxonomy" id="2030921"/>
    <lineage>
        <taxon>Bacteria</taxon>
        <taxon>Pseudomonadati</taxon>
        <taxon>Pseudomonadota</taxon>
        <taxon>Alphaproteobacteria</taxon>
        <taxon>OCS116 cluster</taxon>
    </lineage>
</organism>
<reference key="1">
    <citation type="submission" date="2017-08" db="EMBL/GenBank/DDBJ databases">
        <title>A dynamic microbial community with high functional redundancy inhabits the cold, oxic subseafloor aquifer.</title>
        <authorList>
            <person name="Tully B.J."/>
            <person name="Wheat C.G."/>
            <person name="Glazer B.T."/>
            <person name="Huber J.A."/>
        </authorList>
    </citation>
    <scope>NUCLEOTIDE SEQUENCE [LARGE SCALE GENOMIC DNA]</scope>
</reference>
<dbReference type="GO" id="GO:0003677">
    <property type="term" value="F:DNA binding"/>
    <property type="evidence" value="ECO:0007669"/>
    <property type="project" value="UniProtKB-KW"/>
</dbReference>
<dbReference type="Gene3D" id="1.10.1660.10">
    <property type="match status" value="1"/>
</dbReference>
<dbReference type="EMBL" id="NVUS01000005">
    <property type="protein sequence ID" value="PCJ02133.1"/>
    <property type="molecule type" value="Genomic_DNA"/>
</dbReference>
<dbReference type="PROSITE" id="PS50937">
    <property type="entry name" value="HTH_MERR_2"/>
    <property type="match status" value="1"/>
</dbReference>
<dbReference type="InterPro" id="IPR047057">
    <property type="entry name" value="MerR_fam"/>
</dbReference>
<evidence type="ECO:0000313" key="3">
    <source>
        <dbReference type="EMBL" id="PCJ02133.1"/>
    </source>
</evidence>
<dbReference type="PANTHER" id="PTHR30204">
    <property type="entry name" value="REDOX-CYCLING DRUG-SENSING TRANSCRIPTIONAL ACTIVATOR SOXR"/>
    <property type="match status" value="1"/>
</dbReference>
<dbReference type="CDD" id="cd01109">
    <property type="entry name" value="HTH_YyaN"/>
    <property type="match status" value="1"/>
</dbReference>
<dbReference type="PRINTS" id="PR00040">
    <property type="entry name" value="HTHMERR"/>
</dbReference>
<name>A0A2A4Z552_9PROT</name>
<dbReference type="PANTHER" id="PTHR30204:SF98">
    <property type="entry name" value="HTH-TYPE TRANSCRIPTIONAL REGULATOR ADHR"/>
    <property type="match status" value="1"/>
</dbReference>
<dbReference type="GO" id="GO:0003700">
    <property type="term" value="F:DNA-binding transcription factor activity"/>
    <property type="evidence" value="ECO:0007669"/>
    <property type="project" value="InterPro"/>
</dbReference>
<feature type="domain" description="HTH merR-type" evidence="2">
    <location>
        <begin position="1"/>
        <end position="69"/>
    </location>
</feature>
<dbReference type="PROSITE" id="PS00552">
    <property type="entry name" value="HTH_MERR_1"/>
    <property type="match status" value="1"/>
</dbReference>
<comment type="caution">
    <text evidence="3">The sequence shown here is derived from an EMBL/GenBank/DDBJ whole genome shotgun (WGS) entry which is preliminary data.</text>
</comment>
<accession>A0A2A4Z552</accession>